<dbReference type="InterPro" id="IPR036393">
    <property type="entry name" value="AceGlu_kinase-like_sf"/>
</dbReference>
<evidence type="ECO:0000256" key="6">
    <source>
        <dbReference type="ARBA" id="ARBA00022777"/>
    </source>
</evidence>
<gene>
    <name evidence="13" type="ordered locus">TTX_2050</name>
</gene>
<dbReference type="InterPro" id="IPR001057">
    <property type="entry name" value="Glu/AcGlu_kinase"/>
</dbReference>
<evidence type="ECO:0000313" key="13">
    <source>
        <dbReference type="EMBL" id="CCC82663.1"/>
    </source>
</evidence>
<keyword evidence="6 13" id="KW-0418">Kinase</keyword>
<dbReference type="OrthoDB" id="15328at2157"/>
<dbReference type="Pfam" id="PF00696">
    <property type="entry name" value="AA_kinase"/>
    <property type="match status" value="1"/>
</dbReference>
<evidence type="ECO:0000256" key="11">
    <source>
        <dbReference type="PIRSR" id="PIRSR016496-2"/>
    </source>
</evidence>
<protein>
    <recommendedName>
        <fullName evidence="3">Isopentenyl phosphate kinase</fullName>
        <ecNumber evidence="2">2.7.4.26</ecNumber>
    </recommendedName>
</protein>
<dbReference type="GO" id="GO:0005829">
    <property type="term" value="C:cytosol"/>
    <property type="evidence" value="ECO:0007669"/>
    <property type="project" value="TreeGrafter"/>
</dbReference>
<dbReference type="CDD" id="cd04241">
    <property type="entry name" value="AAK_FomA-like"/>
    <property type="match status" value="1"/>
</dbReference>
<feature type="binding site" evidence="10">
    <location>
        <position position="43"/>
    </location>
    <ligand>
        <name>substrate</name>
    </ligand>
</feature>
<dbReference type="GO" id="GO:0102043">
    <property type="term" value="F:isopentenyl phosphate kinase activity"/>
    <property type="evidence" value="ECO:0007669"/>
    <property type="project" value="UniProtKB-EC"/>
</dbReference>
<dbReference type="RefSeq" id="WP_014127916.1">
    <property type="nucleotide sequence ID" value="NC_016070.1"/>
</dbReference>
<feature type="binding site" evidence="10">
    <location>
        <position position="134"/>
    </location>
    <ligand>
        <name>substrate</name>
    </ligand>
</feature>
<evidence type="ECO:0000256" key="10">
    <source>
        <dbReference type="PIRSR" id="PIRSR016496-1"/>
    </source>
</evidence>
<sequence length="248" mass="26080">MIIVKLGGSAITDKSKPYTYRWGRLRGAARALTGVKAVIIHGAGSFAHPHVKTFGLTAAGIAYTKAALRRQTSLVVEDLAAAGIYAMPIEPSEIFWGKRLVRREPLDFALSNGMYPLLHGDVVPSDQGYVVLSGDDIAVELAAVYKPEAVVFLMDVDGIYTAPPGTPGAVKLKEINRGVTGGAAGIDVTGGIAKKVEAGFTIAALGIPVYYCSIDSSSDLQSLVKGREPLGCSVIKPNTEAAIERPIT</sequence>
<dbReference type="AlphaFoldDB" id="G4RM68"/>
<feature type="binding site" evidence="10">
    <location>
        <position position="195"/>
    </location>
    <ligand>
        <name>ATP</name>
        <dbReference type="ChEBI" id="CHEBI:30616"/>
    </ligand>
</feature>
<keyword evidence="14" id="KW-1185">Reference proteome</keyword>
<dbReference type="PANTHER" id="PTHR43654">
    <property type="entry name" value="GLUTAMATE 5-KINASE"/>
    <property type="match status" value="1"/>
</dbReference>
<dbReference type="eggNOG" id="arCOG00860">
    <property type="taxonomic scope" value="Archaea"/>
</dbReference>
<feature type="binding site" evidence="10">
    <location>
        <position position="155"/>
    </location>
    <ligand>
        <name>ATP</name>
        <dbReference type="ChEBI" id="CHEBI:30616"/>
    </ligand>
</feature>
<dbReference type="InterPro" id="IPR024192">
    <property type="entry name" value="Fosfomycin_R_FomA-type"/>
</dbReference>
<feature type="binding site" evidence="10">
    <location>
        <position position="191"/>
    </location>
    <ligand>
        <name>ATP</name>
        <dbReference type="ChEBI" id="CHEBI:30616"/>
    </ligand>
</feature>
<dbReference type="HOGENOM" id="CLU_070213_0_0_2"/>
<evidence type="ECO:0000256" key="3">
    <source>
        <dbReference type="ARBA" id="ARBA00017267"/>
    </source>
</evidence>
<dbReference type="PaxDb" id="768679-TTX_2050"/>
<evidence type="ECO:0000256" key="8">
    <source>
        <dbReference type="ARBA" id="ARBA00023229"/>
    </source>
</evidence>
<feature type="binding site" evidence="10">
    <location>
        <position position="48"/>
    </location>
    <ligand>
        <name>substrate</name>
    </ligand>
</feature>
<feature type="site" description="Transition state stabilizer" evidence="11">
    <location>
        <position position="14"/>
    </location>
</feature>
<organism evidence="13 14">
    <name type="scientific">Thermoproteus tenax (strain ATCC 35583 / DSM 2078 / JCM 9277 / NBRC 100435 / Kra 1)</name>
    <dbReference type="NCBI Taxonomy" id="768679"/>
    <lineage>
        <taxon>Archaea</taxon>
        <taxon>Thermoproteota</taxon>
        <taxon>Thermoprotei</taxon>
        <taxon>Thermoproteales</taxon>
        <taxon>Thermoproteaceae</taxon>
        <taxon>Thermoproteus</taxon>
    </lineage>
</organism>
<evidence type="ECO:0000313" key="14">
    <source>
        <dbReference type="Proteomes" id="UP000002654"/>
    </source>
</evidence>
<evidence type="ECO:0000256" key="2">
    <source>
        <dbReference type="ARBA" id="ARBA00012908"/>
    </source>
</evidence>
<feature type="domain" description="Aspartate/glutamate/uridylate kinase" evidence="12">
    <location>
        <begin position="1"/>
        <end position="210"/>
    </location>
</feature>
<dbReference type="InterPro" id="IPR001048">
    <property type="entry name" value="Asp/Glu/Uridylate_kinase"/>
</dbReference>
<proteinExistence type="inferred from homology"/>
<keyword evidence="8" id="KW-0414">Isoprene biosynthesis</keyword>
<dbReference type="NCBIfam" id="NF040647">
    <property type="entry name" value="IPPK_Arch"/>
    <property type="match status" value="1"/>
</dbReference>
<dbReference type="EC" id="2.7.4.26" evidence="2"/>
<feature type="binding site" evidence="10">
    <location>
        <begin position="5"/>
        <end position="9"/>
    </location>
    <ligand>
        <name>ATP</name>
        <dbReference type="ChEBI" id="CHEBI:30616"/>
    </ligand>
</feature>
<keyword evidence="7 10" id="KW-0067">ATP-binding</keyword>
<dbReference type="GO" id="GO:0016301">
    <property type="term" value="F:kinase activity"/>
    <property type="evidence" value="ECO:0007669"/>
    <property type="project" value="UniProtKB-KW"/>
</dbReference>
<name>G4RM68_THETK</name>
<keyword evidence="4" id="KW-0808">Transferase</keyword>
<dbReference type="KEGG" id="ttn:TTX_2050"/>
<evidence type="ECO:0000259" key="12">
    <source>
        <dbReference type="Pfam" id="PF00696"/>
    </source>
</evidence>
<dbReference type="PIRSF" id="PIRSF016496">
    <property type="entry name" value="Kin_FomA"/>
    <property type="match status" value="1"/>
</dbReference>
<evidence type="ECO:0000256" key="1">
    <source>
        <dbReference type="ARBA" id="ARBA00010540"/>
    </source>
</evidence>
<dbReference type="GeneID" id="11262939"/>
<reference evidence="13 14" key="1">
    <citation type="journal article" date="2011" name="PLoS ONE">
        <title>The complete genome sequence of Thermoproteus tenax: a physiologically versatile member of the Crenarchaeota.</title>
        <authorList>
            <person name="Siebers B."/>
            <person name="Zaparty M."/>
            <person name="Raddatz G."/>
            <person name="Tjaden B."/>
            <person name="Albers S.V."/>
            <person name="Bell S.D."/>
            <person name="Blombach F."/>
            <person name="Kletzin A."/>
            <person name="Kyrpides N."/>
            <person name="Lanz C."/>
            <person name="Plagens A."/>
            <person name="Rampp M."/>
            <person name="Rosinus A."/>
            <person name="von Jan M."/>
            <person name="Makarova K.S."/>
            <person name="Klenk H.P."/>
            <person name="Schuster S.C."/>
            <person name="Hensel R."/>
        </authorList>
    </citation>
    <scope>NUCLEOTIDE SEQUENCE [LARGE SCALE GENOMIC DNA]</scope>
    <source>
        <strain evidence="14">ATCC 35583 / DSM 2078 / JCM 9277 / NBRC 100435 / Kra 1</strain>
    </source>
</reference>
<keyword evidence="5 10" id="KW-0547">Nucleotide-binding</keyword>
<dbReference type="Proteomes" id="UP000002654">
    <property type="component" value="Chromosome"/>
</dbReference>
<dbReference type="SUPFAM" id="SSF53633">
    <property type="entry name" value="Carbamate kinase-like"/>
    <property type="match status" value="1"/>
</dbReference>
<comment type="catalytic activity">
    <reaction evidence="9">
        <text>isopentenyl phosphate + ATP = isopentenyl diphosphate + ADP</text>
        <dbReference type="Rhea" id="RHEA:33963"/>
        <dbReference type="ChEBI" id="CHEBI:30616"/>
        <dbReference type="ChEBI" id="CHEBI:65078"/>
        <dbReference type="ChEBI" id="CHEBI:128769"/>
        <dbReference type="ChEBI" id="CHEBI:456216"/>
        <dbReference type="EC" id="2.7.4.26"/>
    </reaction>
</comment>
<evidence type="ECO:0000256" key="9">
    <source>
        <dbReference type="ARBA" id="ARBA00049063"/>
    </source>
</evidence>
<dbReference type="Gene3D" id="3.40.1160.10">
    <property type="entry name" value="Acetylglutamate kinase-like"/>
    <property type="match status" value="1"/>
</dbReference>
<dbReference type="PANTHER" id="PTHR43654:SF1">
    <property type="entry name" value="ISOPENTENYL PHOSPHATE KINASE"/>
    <property type="match status" value="1"/>
</dbReference>
<dbReference type="EMBL" id="FN869859">
    <property type="protein sequence ID" value="CCC82663.1"/>
    <property type="molecule type" value="Genomic_DNA"/>
</dbReference>
<comment type="similarity">
    <text evidence="1">Belongs to the isopentenyl phosphate kinase family.</text>
</comment>
<evidence type="ECO:0000256" key="4">
    <source>
        <dbReference type="ARBA" id="ARBA00022679"/>
    </source>
</evidence>
<dbReference type="GO" id="GO:0016114">
    <property type="term" value="P:terpenoid biosynthetic process"/>
    <property type="evidence" value="ECO:0007669"/>
    <property type="project" value="TreeGrafter"/>
</dbReference>
<evidence type="ECO:0000256" key="7">
    <source>
        <dbReference type="ARBA" id="ARBA00022840"/>
    </source>
</evidence>
<dbReference type="PRINTS" id="PR00474">
    <property type="entry name" value="GLU5KINASE"/>
</dbReference>
<feature type="binding site" evidence="10">
    <location>
        <position position="44"/>
    </location>
    <ligand>
        <name>ATP</name>
        <dbReference type="ChEBI" id="CHEBI:30616"/>
    </ligand>
</feature>
<evidence type="ECO:0000256" key="5">
    <source>
        <dbReference type="ARBA" id="ARBA00022741"/>
    </source>
</evidence>
<dbReference type="STRING" id="768679.TTX_2050"/>
<accession>G4RM68</accession>
<dbReference type="PATRIC" id="fig|768679.9.peg.2075"/>
<dbReference type="GO" id="GO:0005524">
    <property type="term" value="F:ATP binding"/>
    <property type="evidence" value="ECO:0007669"/>
    <property type="project" value="UniProtKB-KW"/>
</dbReference>